<dbReference type="InterPro" id="IPR029787">
    <property type="entry name" value="Nucleotide_cyclase"/>
</dbReference>
<dbReference type="SUPFAM" id="SSF52540">
    <property type="entry name" value="P-loop containing nucleoside triphosphate hydrolases"/>
    <property type="match status" value="1"/>
</dbReference>
<dbReference type="GO" id="GO:0004016">
    <property type="term" value="F:adenylate cyclase activity"/>
    <property type="evidence" value="ECO:0007669"/>
    <property type="project" value="UniProtKB-ARBA"/>
</dbReference>
<dbReference type="InterPro" id="IPR041664">
    <property type="entry name" value="AAA_16"/>
</dbReference>
<dbReference type="Gene3D" id="3.30.70.1230">
    <property type="entry name" value="Nucleotide cyclase"/>
    <property type="match status" value="2"/>
</dbReference>
<dbReference type="GO" id="GO:0005737">
    <property type="term" value="C:cytoplasm"/>
    <property type="evidence" value="ECO:0007669"/>
    <property type="project" value="TreeGrafter"/>
</dbReference>
<dbReference type="GO" id="GO:0035556">
    <property type="term" value="P:intracellular signal transduction"/>
    <property type="evidence" value="ECO:0007669"/>
    <property type="project" value="InterPro"/>
</dbReference>
<dbReference type="Gene3D" id="1.25.40.10">
    <property type="entry name" value="Tetratricopeptide repeat domain"/>
    <property type="match status" value="2"/>
</dbReference>
<dbReference type="SMART" id="SM00044">
    <property type="entry name" value="CYCc"/>
    <property type="match status" value="1"/>
</dbReference>
<dbReference type="RefSeq" id="WP_149729390.1">
    <property type="nucleotide sequence ID" value="NZ_VUJV01000005.1"/>
</dbReference>
<feature type="domain" description="Guanylate cyclase" evidence="3">
    <location>
        <begin position="260"/>
        <end position="384"/>
    </location>
</feature>
<dbReference type="SUPFAM" id="SSF48452">
    <property type="entry name" value="TPR-like"/>
    <property type="match status" value="2"/>
</dbReference>
<dbReference type="SUPFAM" id="SSF55073">
    <property type="entry name" value="Nucleotide cyclase"/>
    <property type="match status" value="2"/>
</dbReference>
<reference evidence="4 5" key="2">
    <citation type="submission" date="2019-09" db="EMBL/GenBank/DDBJ databases">
        <authorList>
            <person name="Jin C."/>
        </authorList>
    </citation>
    <scope>NUCLEOTIDE SEQUENCE [LARGE SCALE GENOMIC DNA]</scope>
    <source>
        <strain evidence="4 5">BN130099</strain>
    </source>
</reference>
<dbReference type="CDD" id="cd07302">
    <property type="entry name" value="CHD"/>
    <property type="match status" value="2"/>
</dbReference>
<gene>
    <name evidence="4" type="ORF">F0U44_16180</name>
</gene>
<accession>A0A5B1LAR1</accession>
<dbReference type="InterPro" id="IPR011990">
    <property type="entry name" value="TPR-like_helical_dom_sf"/>
</dbReference>
<dbReference type="InterPro" id="IPR001054">
    <property type="entry name" value="A/G_cyclase"/>
</dbReference>
<dbReference type="EMBL" id="VUJV01000005">
    <property type="protein sequence ID" value="KAA1417821.1"/>
    <property type="molecule type" value="Genomic_DNA"/>
</dbReference>
<keyword evidence="1" id="KW-0547">Nucleotide-binding</keyword>
<dbReference type="InterPro" id="IPR027417">
    <property type="entry name" value="P-loop_NTPase"/>
</dbReference>
<keyword evidence="2" id="KW-0067">ATP-binding</keyword>
<dbReference type="AlphaFoldDB" id="A0A5B1LAR1"/>
<dbReference type="InterPro" id="IPR019734">
    <property type="entry name" value="TPR_rpt"/>
</dbReference>
<dbReference type="Proteomes" id="UP000325003">
    <property type="component" value="Unassembled WGS sequence"/>
</dbReference>
<name>A0A5B1LAR1_9ACTN</name>
<dbReference type="GO" id="GO:0009190">
    <property type="term" value="P:cyclic nucleotide biosynthetic process"/>
    <property type="evidence" value="ECO:0007669"/>
    <property type="project" value="InterPro"/>
</dbReference>
<proteinExistence type="predicted"/>
<dbReference type="Pfam" id="PF00211">
    <property type="entry name" value="Guanylate_cyc"/>
    <property type="match status" value="2"/>
</dbReference>
<evidence type="ECO:0000313" key="4">
    <source>
        <dbReference type="EMBL" id="KAA1417821.1"/>
    </source>
</evidence>
<organism evidence="4 5">
    <name type="scientific">Nocardioides humilatus</name>
    <dbReference type="NCBI Taxonomy" id="2607660"/>
    <lineage>
        <taxon>Bacteria</taxon>
        <taxon>Bacillati</taxon>
        <taxon>Actinomycetota</taxon>
        <taxon>Actinomycetes</taxon>
        <taxon>Propionibacteriales</taxon>
        <taxon>Nocardioidaceae</taxon>
        <taxon>Nocardioides</taxon>
    </lineage>
</organism>
<dbReference type="PROSITE" id="PS50125">
    <property type="entry name" value="GUANYLATE_CYCLASE_2"/>
    <property type="match status" value="2"/>
</dbReference>
<keyword evidence="5" id="KW-1185">Reference proteome</keyword>
<dbReference type="GO" id="GO:0005524">
    <property type="term" value="F:ATP binding"/>
    <property type="evidence" value="ECO:0007669"/>
    <property type="project" value="UniProtKB-KW"/>
</dbReference>
<evidence type="ECO:0000256" key="1">
    <source>
        <dbReference type="ARBA" id="ARBA00022741"/>
    </source>
</evidence>
<evidence type="ECO:0000259" key="3">
    <source>
        <dbReference type="PROSITE" id="PS50125"/>
    </source>
</evidence>
<dbReference type="PANTHER" id="PTHR16305">
    <property type="entry name" value="TESTICULAR SOLUBLE ADENYLYL CYCLASE"/>
    <property type="match status" value="1"/>
</dbReference>
<protein>
    <submittedName>
        <fullName evidence="4">AAA family ATPase</fullName>
    </submittedName>
</protein>
<feature type="domain" description="Guanylate cyclase" evidence="3">
    <location>
        <begin position="44"/>
        <end position="177"/>
    </location>
</feature>
<comment type="caution">
    <text evidence="4">The sequence shown here is derived from an EMBL/GenBank/DDBJ whole genome shotgun (WGS) entry which is preliminary data.</text>
</comment>
<sequence>MTTTGGGLTGTAPPASRLQSYLPNVVIEWLRDSPEVEHRQVDGTLLFADISGFTALTEKLAARGKAGAEKMGDVLNITFEHLLADAGSYGAALVKWGGDAVLLSFTGPGHVERACRAGQDMQETLARVGTVDTSPGTVELGMAIGIHTGTIDLVLARTPIRELVVTGPAATGVTTMEKHAERGQVVVSATTAQHLRERHGIVLAERSVPGLLLDVPVPAVAEGPIVRATATDEVLAAAVDPSLREHLTSDDVAYEHRHVAVGFVLFSGVDALLADQGPEAMVDALRSLLARTQNAVAAQRITLLSTDVNADGGKLIIVSGAPRATGDDEARVLAAIRDIIELDGPLTLRGGVNNGRVFAGDYGPRYRRVYSLAGDCVNTAARLMAAADPGEVRTLAAVLDASRTRFSRTALPPFVAKGKAEPLHSFAVGPPESSRSEEIQGRPPLVGRDAELAELQTLLAAAVSGAGRRVDLSGERGMGKSRLIAELCADASGRAHVFRATGEPYASATPYVPWHQLMRSILGVAPGATKEEVAVALHRKVGSSAELSPWLPLLGIVAGLDLGETPEVTALDAQFRKARLESVAKTFLREVIDGPALWCFEDPHLMDAASVDLLRAVSEGLGSVPWLVVAACPLGQASPWDERADVQRIVLGSLTDQAARELLQHATVERPLAPHRLDAILRRADGNPLYLREIVAAVAAGADVDAVPVSVEQLAAAHVDRLVPSDRRLLRTASVLGTEFAVVELLELLEGDVESVAPDFARLGEFLSQPSRGRYAFGHEMLREAAYEGLPFSRRIVLHARAAKALERRLGARAAEEGGRLSAHFLAAELFEAAWRYAVVAAERAREQYALDDASTLYRRALVAVAHVEDVPAAAMVDCWESLGDVSYTLGEFAVAEDAFHQAQRSLRDDDPIREAGLHLRTARVVERRGELTEALGWLDQALVRLAPLGGQEADQMTARVVARQGYVHWMQGDLEAAIGLVESAETLAASSGELQTLAFALRLLDLFDLDRGTFDTVPRSLEALKLLDQLSDRVEIGHTHGGLGARAFYQGRWTEAVAEYRWAHASFSVAGDTWNAATMNANLAEVLIDQGDLPGAESLLEQTMPVWRASGQPSEIAFGEALLGRVAARKGDAEWARTHLVRARQNFVAAGEAGSVRWVDALAAEASLYLGEPEQALASAEAALGEAPDNDPWVPLLHRVRGESYALLGRPEDAVVALRTSIDAARGRFADHEIGFGLDALLRHDLAAEDADDVRSERDRIFGQLGIEVAGITRPIS</sequence>
<dbReference type="Pfam" id="PF13191">
    <property type="entry name" value="AAA_16"/>
    <property type="match status" value="1"/>
</dbReference>
<evidence type="ECO:0000313" key="5">
    <source>
        <dbReference type="Proteomes" id="UP000325003"/>
    </source>
</evidence>
<reference evidence="4 5" key="1">
    <citation type="submission" date="2019-09" db="EMBL/GenBank/DDBJ databases">
        <title>Nocardioides panacisoli sp. nov., isolated from the soil of a ginseng field.</title>
        <authorList>
            <person name="Cho C."/>
        </authorList>
    </citation>
    <scope>NUCLEOTIDE SEQUENCE [LARGE SCALE GENOMIC DNA]</scope>
    <source>
        <strain evidence="4 5">BN130099</strain>
    </source>
</reference>
<dbReference type="PANTHER" id="PTHR16305:SF28">
    <property type="entry name" value="GUANYLATE CYCLASE DOMAIN-CONTAINING PROTEIN"/>
    <property type="match status" value="1"/>
</dbReference>
<dbReference type="SMART" id="SM00028">
    <property type="entry name" value="TPR"/>
    <property type="match status" value="4"/>
</dbReference>
<evidence type="ECO:0000256" key="2">
    <source>
        <dbReference type="ARBA" id="ARBA00022840"/>
    </source>
</evidence>